<comment type="similarity">
    <text evidence="8">Belongs to the acetyltransferase family. GNA1 subfamily.</text>
</comment>
<comment type="pathway">
    <text evidence="8">Nucleotide-sugar biosynthesis; UDP-N-acetyl-alpha-D-glucosamine biosynthesis; N-acetyl-alpha-D-glucosamine 1-phosphate from alpha-D-glucosamine 6-phosphate (route I): step 1/2.</text>
</comment>
<dbReference type="Proteomes" id="UP001140453">
    <property type="component" value="Unassembled WGS sequence"/>
</dbReference>
<evidence type="ECO:0000256" key="3">
    <source>
        <dbReference type="ARBA" id="ARBA00011738"/>
    </source>
</evidence>
<dbReference type="AlphaFoldDB" id="A0A9W9CSW9"/>
<sequence length="185" mass="20191">MPASKSKYCPSTTSLSSHPPSSPADVTSTLPTGFTLRPLEKADFQKGYLDCLTVLTWVGDLSEAEWNERYDEMAAAKGTYYLLAIEHAGRIAGTGSLVVERKFIHGRGLVGHVEEISVAKEHQGKGLGLKLIQALDGVGRSVGCYKNILNCGAKNEPFYVKCGYTNSGIEMSHYFEQAKDDFHRG</sequence>
<evidence type="ECO:0000256" key="2">
    <source>
        <dbReference type="ARBA" id="ARBA00004586"/>
    </source>
</evidence>
<keyword evidence="6" id="KW-0472">Membrane</keyword>
<evidence type="ECO:0000256" key="8">
    <source>
        <dbReference type="RuleBase" id="RU365086"/>
    </source>
</evidence>
<evidence type="ECO:0000259" key="10">
    <source>
        <dbReference type="PROSITE" id="PS51186"/>
    </source>
</evidence>
<keyword evidence="7 8" id="KW-0012">Acyltransferase</keyword>
<evidence type="ECO:0000256" key="4">
    <source>
        <dbReference type="ARBA" id="ARBA00022679"/>
    </source>
</evidence>
<protein>
    <recommendedName>
        <fullName evidence="8">Glucosamine 6-phosphate N-acetyltransferase</fullName>
        <ecNumber evidence="8">2.3.1.4</ecNumber>
    </recommendedName>
</protein>
<dbReference type="Gene3D" id="3.40.630.30">
    <property type="match status" value="1"/>
</dbReference>
<dbReference type="InterPro" id="IPR016181">
    <property type="entry name" value="Acyl_CoA_acyltransferase"/>
</dbReference>
<gene>
    <name evidence="11" type="primary">GNA1_2</name>
    <name evidence="11" type="ORF">N0V93_009668</name>
</gene>
<evidence type="ECO:0000313" key="11">
    <source>
        <dbReference type="EMBL" id="KAJ4386770.1"/>
    </source>
</evidence>
<dbReference type="GO" id="GO:0004343">
    <property type="term" value="F:glucosamine 6-phosphate N-acetyltransferase activity"/>
    <property type="evidence" value="ECO:0007669"/>
    <property type="project" value="UniProtKB-UniRule"/>
</dbReference>
<comment type="subcellular location">
    <subcellularLocation>
        <location evidence="1">Endomembrane system</location>
        <topology evidence="1">Peripheral membrane protein</topology>
    </subcellularLocation>
    <subcellularLocation>
        <location evidence="2">Endoplasmic reticulum membrane</location>
    </subcellularLocation>
</comment>
<dbReference type="InterPro" id="IPR039143">
    <property type="entry name" value="GNPNAT1-like"/>
</dbReference>
<feature type="compositionally biased region" description="Low complexity" evidence="9">
    <location>
        <begin position="10"/>
        <end position="19"/>
    </location>
</feature>
<evidence type="ECO:0000256" key="1">
    <source>
        <dbReference type="ARBA" id="ARBA00004184"/>
    </source>
</evidence>
<comment type="subunit">
    <text evidence="3">Homodimer.</text>
</comment>
<dbReference type="PROSITE" id="PS51186">
    <property type="entry name" value="GNAT"/>
    <property type="match status" value="1"/>
</dbReference>
<accession>A0A9W9CSW9</accession>
<evidence type="ECO:0000256" key="6">
    <source>
        <dbReference type="ARBA" id="ARBA00023136"/>
    </source>
</evidence>
<name>A0A9W9CSW9_9PEZI</name>
<dbReference type="Pfam" id="PF00583">
    <property type="entry name" value="Acetyltransf_1"/>
    <property type="match status" value="1"/>
</dbReference>
<keyword evidence="12" id="KW-1185">Reference proteome</keyword>
<dbReference type="FunFam" id="3.40.630.30:FF:000048">
    <property type="entry name" value="Glucosamine 6-phosphate N-acetyltransferase"/>
    <property type="match status" value="1"/>
</dbReference>
<keyword evidence="5" id="KW-0256">Endoplasmic reticulum</keyword>
<feature type="region of interest" description="Disordered" evidence="9">
    <location>
        <begin position="1"/>
        <end position="29"/>
    </location>
</feature>
<dbReference type="EC" id="2.3.1.4" evidence="8"/>
<evidence type="ECO:0000256" key="5">
    <source>
        <dbReference type="ARBA" id="ARBA00022824"/>
    </source>
</evidence>
<dbReference type="PANTHER" id="PTHR13355:SF11">
    <property type="entry name" value="GLUCOSAMINE 6-PHOSPHATE N-ACETYLTRANSFERASE"/>
    <property type="match status" value="1"/>
</dbReference>
<dbReference type="InterPro" id="IPR000182">
    <property type="entry name" value="GNAT_dom"/>
</dbReference>
<comment type="catalytic activity">
    <reaction evidence="8">
        <text>D-glucosamine 6-phosphate + acetyl-CoA = N-acetyl-D-glucosamine 6-phosphate + CoA + H(+)</text>
        <dbReference type="Rhea" id="RHEA:10292"/>
        <dbReference type="ChEBI" id="CHEBI:15378"/>
        <dbReference type="ChEBI" id="CHEBI:57287"/>
        <dbReference type="ChEBI" id="CHEBI:57288"/>
        <dbReference type="ChEBI" id="CHEBI:57513"/>
        <dbReference type="ChEBI" id="CHEBI:58725"/>
        <dbReference type="EC" id="2.3.1.4"/>
    </reaction>
</comment>
<evidence type="ECO:0000256" key="7">
    <source>
        <dbReference type="ARBA" id="ARBA00023315"/>
    </source>
</evidence>
<dbReference type="CDD" id="cd04301">
    <property type="entry name" value="NAT_SF"/>
    <property type="match status" value="1"/>
</dbReference>
<dbReference type="GO" id="GO:0006048">
    <property type="term" value="P:UDP-N-acetylglucosamine biosynthetic process"/>
    <property type="evidence" value="ECO:0007669"/>
    <property type="project" value="UniProtKB-UniRule"/>
</dbReference>
<dbReference type="EMBL" id="JAPEVB010000006">
    <property type="protein sequence ID" value="KAJ4386770.1"/>
    <property type="molecule type" value="Genomic_DNA"/>
</dbReference>
<dbReference type="SUPFAM" id="SSF55729">
    <property type="entry name" value="Acyl-CoA N-acyltransferases (Nat)"/>
    <property type="match status" value="1"/>
</dbReference>
<proteinExistence type="inferred from homology"/>
<dbReference type="GO" id="GO:0005789">
    <property type="term" value="C:endoplasmic reticulum membrane"/>
    <property type="evidence" value="ECO:0007669"/>
    <property type="project" value="UniProtKB-SubCell"/>
</dbReference>
<organism evidence="11 12">
    <name type="scientific">Gnomoniopsis smithogilvyi</name>
    <dbReference type="NCBI Taxonomy" id="1191159"/>
    <lineage>
        <taxon>Eukaryota</taxon>
        <taxon>Fungi</taxon>
        <taxon>Dikarya</taxon>
        <taxon>Ascomycota</taxon>
        <taxon>Pezizomycotina</taxon>
        <taxon>Sordariomycetes</taxon>
        <taxon>Sordariomycetidae</taxon>
        <taxon>Diaporthales</taxon>
        <taxon>Gnomoniaceae</taxon>
        <taxon>Gnomoniopsis</taxon>
    </lineage>
</organism>
<dbReference type="OrthoDB" id="10039976at2759"/>
<dbReference type="PANTHER" id="PTHR13355">
    <property type="entry name" value="GLUCOSAMINE 6-PHOSPHATE N-ACETYLTRANSFERASE"/>
    <property type="match status" value="1"/>
</dbReference>
<evidence type="ECO:0000256" key="9">
    <source>
        <dbReference type="SAM" id="MobiDB-lite"/>
    </source>
</evidence>
<reference evidence="11" key="1">
    <citation type="submission" date="2022-10" db="EMBL/GenBank/DDBJ databases">
        <title>Tapping the CABI collections for fungal endophytes: first genome assemblies for Collariella, Neodidymelliopsis, Ascochyta clinopodiicola, Didymella pomorum, Didymosphaeria variabile, Neocosmospora piperis and Neocucurbitaria cava.</title>
        <authorList>
            <person name="Hill R."/>
        </authorList>
    </citation>
    <scope>NUCLEOTIDE SEQUENCE</scope>
    <source>
        <strain evidence="11">IMI 355082</strain>
    </source>
</reference>
<feature type="domain" description="N-acetyltransferase" evidence="10">
    <location>
        <begin position="34"/>
        <end position="185"/>
    </location>
</feature>
<evidence type="ECO:0000313" key="12">
    <source>
        <dbReference type="Proteomes" id="UP001140453"/>
    </source>
</evidence>
<comment type="caution">
    <text evidence="11">The sequence shown here is derived from an EMBL/GenBank/DDBJ whole genome shotgun (WGS) entry which is preliminary data.</text>
</comment>
<keyword evidence="4 8" id="KW-0808">Transferase</keyword>